<feature type="transmembrane region" description="Helical" evidence="6">
    <location>
        <begin position="355"/>
        <end position="374"/>
    </location>
</feature>
<keyword evidence="10" id="KW-1185">Reference proteome</keyword>
<evidence type="ECO:0000313" key="9">
    <source>
        <dbReference type="EMBL" id="PPJ63202.1"/>
    </source>
</evidence>
<evidence type="ECO:0000259" key="8">
    <source>
        <dbReference type="Pfam" id="PF13567"/>
    </source>
</evidence>
<feature type="transmembrane region" description="Helical" evidence="6">
    <location>
        <begin position="309"/>
        <end position="325"/>
    </location>
</feature>
<keyword evidence="3 6" id="KW-0812">Transmembrane</keyword>
<dbReference type="InterPro" id="IPR052159">
    <property type="entry name" value="Competence_DNA_uptake"/>
</dbReference>
<gene>
    <name evidence="9" type="ORF">CUN59_11250</name>
</gene>
<feature type="transmembrane region" description="Helical" evidence="6">
    <location>
        <begin position="458"/>
        <end position="476"/>
    </location>
</feature>
<dbReference type="InterPro" id="IPR025405">
    <property type="entry name" value="DUF4131"/>
</dbReference>
<accession>A0A2S6CU27</accession>
<organism evidence="9 10">
    <name type="scientific">Cuspidothrix issatschenkoi CHARLIE-1</name>
    <dbReference type="NCBI Taxonomy" id="2052836"/>
    <lineage>
        <taxon>Bacteria</taxon>
        <taxon>Bacillati</taxon>
        <taxon>Cyanobacteriota</taxon>
        <taxon>Cyanophyceae</taxon>
        <taxon>Nostocales</taxon>
        <taxon>Aphanizomenonaceae</taxon>
        <taxon>Cuspidothrix</taxon>
    </lineage>
</organism>
<evidence type="ECO:0000259" key="7">
    <source>
        <dbReference type="Pfam" id="PF03772"/>
    </source>
</evidence>
<feature type="transmembrane region" description="Helical" evidence="6">
    <location>
        <begin position="425"/>
        <end position="446"/>
    </location>
</feature>
<feature type="domain" description="ComEC/Rec2-related protein" evidence="7">
    <location>
        <begin position="263"/>
        <end position="522"/>
    </location>
</feature>
<keyword evidence="2" id="KW-1003">Cell membrane</keyword>
<evidence type="ECO:0000256" key="1">
    <source>
        <dbReference type="ARBA" id="ARBA00004651"/>
    </source>
</evidence>
<feature type="transmembrane region" description="Helical" evidence="6">
    <location>
        <begin position="496"/>
        <end position="519"/>
    </location>
</feature>
<evidence type="ECO:0000256" key="5">
    <source>
        <dbReference type="ARBA" id="ARBA00023136"/>
    </source>
</evidence>
<dbReference type="InterPro" id="IPR004477">
    <property type="entry name" value="ComEC_N"/>
</dbReference>
<dbReference type="GO" id="GO:0005886">
    <property type="term" value="C:plasma membrane"/>
    <property type="evidence" value="ECO:0007669"/>
    <property type="project" value="UniProtKB-SubCell"/>
</dbReference>
<keyword evidence="4 6" id="KW-1133">Transmembrane helix</keyword>
<dbReference type="PANTHER" id="PTHR30619:SF1">
    <property type="entry name" value="RECOMBINATION PROTEIN 2"/>
    <property type="match status" value="1"/>
</dbReference>
<evidence type="ECO:0000256" key="2">
    <source>
        <dbReference type="ARBA" id="ARBA00022475"/>
    </source>
</evidence>
<dbReference type="Proteomes" id="UP000239589">
    <property type="component" value="Unassembled WGS sequence"/>
</dbReference>
<feature type="transmembrane region" description="Helical" evidence="6">
    <location>
        <begin position="6"/>
        <end position="39"/>
    </location>
</feature>
<comment type="caution">
    <text evidence="9">The sequence shown here is derived from an EMBL/GenBank/DDBJ whole genome shotgun (WGS) entry which is preliminary data.</text>
</comment>
<dbReference type="OrthoDB" id="9761531at2"/>
<dbReference type="EMBL" id="PGEM01000077">
    <property type="protein sequence ID" value="PPJ63202.1"/>
    <property type="molecule type" value="Genomic_DNA"/>
</dbReference>
<proteinExistence type="predicted"/>
<comment type="subcellular location">
    <subcellularLocation>
        <location evidence="1">Cell membrane</location>
        <topology evidence="1">Multi-pass membrane protein</topology>
    </subcellularLocation>
</comment>
<dbReference type="RefSeq" id="WP_104387923.1">
    <property type="nucleotide sequence ID" value="NZ_PGEM01000077.1"/>
</dbReference>
<dbReference type="AlphaFoldDB" id="A0A2S6CU27"/>
<feature type="transmembrane region" description="Helical" evidence="6">
    <location>
        <begin position="281"/>
        <end position="302"/>
    </location>
</feature>
<name>A0A2S6CU27_9CYAN</name>
<evidence type="ECO:0000256" key="3">
    <source>
        <dbReference type="ARBA" id="ARBA00022692"/>
    </source>
</evidence>
<feature type="transmembrane region" description="Helical" evidence="6">
    <location>
        <begin position="401"/>
        <end position="419"/>
    </location>
</feature>
<dbReference type="NCBIfam" id="TIGR00360">
    <property type="entry name" value="ComEC_N-term"/>
    <property type="match status" value="1"/>
</dbReference>
<dbReference type="Pfam" id="PF03772">
    <property type="entry name" value="Competence"/>
    <property type="match status" value="1"/>
</dbReference>
<reference evidence="9 10" key="1">
    <citation type="submission" date="2018-02" db="EMBL/GenBank/DDBJ databases">
        <title>Discovery of a pederin family compound in a non-symbiotic bloom-forming cyanobacterium.</title>
        <authorList>
            <person name="Kust A."/>
            <person name="Mares J."/>
            <person name="Jokela J."/>
            <person name="Urajova P."/>
            <person name="Hajek J."/>
            <person name="Saurav K."/>
            <person name="Voracova K."/>
            <person name="Fewer D.P."/>
            <person name="Haapaniemi E."/>
            <person name="Permi P."/>
            <person name="Rehakova K."/>
            <person name="Sivonen K."/>
            <person name="Hrouzek P."/>
        </authorList>
    </citation>
    <scope>NUCLEOTIDE SEQUENCE [LARGE SCALE GENOMIC DNA]</scope>
    <source>
        <strain evidence="9 10">CHARLIE-1</strain>
    </source>
</reference>
<keyword evidence="5 6" id="KW-0472">Membrane</keyword>
<dbReference type="Pfam" id="PF13567">
    <property type="entry name" value="DUF4131"/>
    <property type="match status" value="1"/>
</dbReference>
<feature type="domain" description="DUF4131" evidence="8">
    <location>
        <begin position="24"/>
        <end position="223"/>
    </location>
</feature>
<dbReference type="PANTHER" id="PTHR30619">
    <property type="entry name" value="DNA INTERNALIZATION/COMPETENCE PROTEIN COMEC/REC2"/>
    <property type="match status" value="1"/>
</dbReference>
<evidence type="ECO:0000256" key="4">
    <source>
        <dbReference type="ARBA" id="ARBA00022989"/>
    </source>
</evidence>
<sequence length="785" mass="86196">MMQTSGIIICLSYILGLLVTAIPWSGVGMLLLGVVGAVLFPRIVRKFALKKEVGVGKTKAAVNNWVGTPHPRIWVIAGLVGYLASVYLQWRSPQPGIQDISQFIAEDGGNVEQVVIVRGLVDSNPRITRSQRGQFWLTATQLNLVNNDRKALQGTAGKSKGVTGRLYVTVPILQSTGLYPGQQIAVTGFLYKPTAALNPGGFDFQKYLRQEETFAGLVGSQIKILDDERPWGWWQLRQQIVRSQARLLGVPEGPLVSAMVLGGKAVDLPYDIRDLFVNTGLAPALAASGFQTSLILGIVLQLTKRTNKATQITLGGLSLIVFLFLVGFEPAVLRAVIMGFAVLIGLALERGIKQLGSLLIAATLLLLFNPLWIWNLGFQLSFLATLGLVVTSPPIIQRLDWLPPAIAALISAPLAATIWTLPRLLEFACVIIVYSIPLSILTTPFISIISIGGMITGLISLISPNLGGNLASLLYYPTHWLIQMVEFFDNLPGSQIPVGSISIGQMLTIYILIILVWLLPWWQKRWWFAGSIAVGLVLIPVWYSANNLVRITLLETRTEPVLVIQDRGNIALINSGDDGTGRFTILPFLRQQGINQINWAIASKFPGSTHDAWLEILHSLPIKNLYDYNPNLENNLETQVLQQQLQKQQGIYQNLEVGQPINTPTIMGRLINNQVPILKLQMFNQTWLLVGSIKARQIAELVKTGELFSPQVLWCPSESLQDLVTALKPQVAIAPGSNLDNKALSFLNKGQTKIFLTGKDGAIQWTPNGNFQSFIQTTENKSSVL</sequence>
<protein>
    <submittedName>
        <fullName evidence="9">Competence protein</fullName>
    </submittedName>
</protein>
<evidence type="ECO:0000256" key="6">
    <source>
        <dbReference type="SAM" id="Phobius"/>
    </source>
</evidence>
<feature type="transmembrane region" description="Helical" evidence="6">
    <location>
        <begin position="526"/>
        <end position="545"/>
    </location>
</feature>
<evidence type="ECO:0000313" key="10">
    <source>
        <dbReference type="Proteomes" id="UP000239589"/>
    </source>
</evidence>